<dbReference type="PROSITE" id="PS50851">
    <property type="entry name" value="CHEW"/>
    <property type="match status" value="1"/>
</dbReference>
<name>L9XE09_9EURY</name>
<dbReference type="RefSeq" id="WP_007258199.1">
    <property type="nucleotide sequence ID" value="NZ_AOHZ01000020.1"/>
</dbReference>
<proteinExistence type="predicted"/>
<protein>
    <submittedName>
        <fullName evidence="2">Chemotaxis protein CheW</fullName>
    </submittedName>
</protein>
<dbReference type="AlphaFoldDB" id="L9XE09"/>
<dbReference type="Gene3D" id="2.30.30.40">
    <property type="entry name" value="SH3 Domains"/>
    <property type="match status" value="1"/>
</dbReference>
<reference evidence="2 3" key="1">
    <citation type="journal article" date="2014" name="PLoS Genet.">
        <title>Phylogenetically driven sequencing of extremely halophilic archaea reveals strategies for static and dynamic osmo-response.</title>
        <authorList>
            <person name="Becker E.A."/>
            <person name="Seitzer P.M."/>
            <person name="Tritt A."/>
            <person name="Larsen D."/>
            <person name="Krusor M."/>
            <person name="Yao A.I."/>
            <person name="Wu D."/>
            <person name="Madern D."/>
            <person name="Eisen J.A."/>
            <person name="Darling A.E."/>
            <person name="Facciotti M.T."/>
        </authorList>
    </citation>
    <scope>NUCLEOTIDE SEQUENCE [LARGE SCALE GENOMIC DNA]</scope>
    <source>
        <strain evidence="2 3">JCM 12255</strain>
    </source>
</reference>
<dbReference type="Gene3D" id="2.40.50.180">
    <property type="entry name" value="CheA-289, Domain 4"/>
    <property type="match status" value="1"/>
</dbReference>
<dbReference type="SUPFAM" id="SSF50341">
    <property type="entry name" value="CheW-like"/>
    <property type="match status" value="1"/>
</dbReference>
<comment type="caution">
    <text evidence="2">The sequence shown here is derived from an EMBL/GenBank/DDBJ whole genome shotgun (WGS) entry which is preliminary data.</text>
</comment>
<evidence type="ECO:0000313" key="3">
    <source>
        <dbReference type="Proteomes" id="UP000011602"/>
    </source>
</evidence>
<dbReference type="InterPro" id="IPR002545">
    <property type="entry name" value="CheW-lke_dom"/>
</dbReference>
<dbReference type="GO" id="GO:0007165">
    <property type="term" value="P:signal transduction"/>
    <property type="evidence" value="ECO:0007669"/>
    <property type="project" value="InterPro"/>
</dbReference>
<dbReference type="EMBL" id="AOHZ01000020">
    <property type="protein sequence ID" value="ELY59954.1"/>
    <property type="molecule type" value="Genomic_DNA"/>
</dbReference>
<gene>
    <name evidence="2" type="ORF">C493_04458</name>
</gene>
<organism evidence="2 3">
    <name type="scientific">Natronolimnohabitans innermongolicus JCM 12255</name>
    <dbReference type="NCBI Taxonomy" id="1227499"/>
    <lineage>
        <taxon>Archaea</taxon>
        <taxon>Methanobacteriati</taxon>
        <taxon>Methanobacteriota</taxon>
        <taxon>Stenosarchaea group</taxon>
        <taxon>Halobacteria</taxon>
        <taxon>Halobacteriales</taxon>
        <taxon>Natrialbaceae</taxon>
        <taxon>Natronolimnohabitans</taxon>
    </lineage>
</organism>
<dbReference type="OrthoDB" id="115049at2157"/>
<evidence type="ECO:0000259" key="1">
    <source>
        <dbReference type="PROSITE" id="PS50851"/>
    </source>
</evidence>
<dbReference type="eggNOG" id="arCOG02395">
    <property type="taxonomic scope" value="Archaea"/>
</dbReference>
<keyword evidence="3" id="KW-1185">Reference proteome</keyword>
<sequence>MVSAVNYGRDDDDNRVTVLAFDLESERYCVRADAVASVLGVADERSVATAADPWNAGTVSVAGDRVRVVDLPRAFNGAARTTSRVADPKLLVFTMTDDGGTHYGWLVGDVDVTRTVQTDDLEATPTSSRIAHVKGRLEIAGDPVVWLDERAIHG</sequence>
<accession>L9XE09</accession>
<feature type="domain" description="CheW-like" evidence="1">
    <location>
        <begin position="15"/>
        <end position="154"/>
    </location>
</feature>
<dbReference type="GO" id="GO:0006935">
    <property type="term" value="P:chemotaxis"/>
    <property type="evidence" value="ECO:0007669"/>
    <property type="project" value="InterPro"/>
</dbReference>
<dbReference type="SMART" id="SM00260">
    <property type="entry name" value="CheW"/>
    <property type="match status" value="1"/>
</dbReference>
<dbReference type="InterPro" id="IPR036061">
    <property type="entry name" value="CheW-like_dom_sf"/>
</dbReference>
<dbReference type="STRING" id="1227499.C493_04458"/>
<dbReference type="Pfam" id="PF01584">
    <property type="entry name" value="CheW"/>
    <property type="match status" value="1"/>
</dbReference>
<dbReference type="PATRIC" id="fig|1227499.3.peg.914"/>
<evidence type="ECO:0000313" key="2">
    <source>
        <dbReference type="EMBL" id="ELY59954.1"/>
    </source>
</evidence>
<dbReference type="Proteomes" id="UP000011602">
    <property type="component" value="Unassembled WGS sequence"/>
</dbReference>